<dbReference type="GO" id="GO:0016020">
    <property type="term" value="C:membrane"/>
    <property type="evidence" value="ECO:0007669"/>
    <property type="project" value="UniProtKB-SubCell"/>
</dbReference>
<sequence>MNDGHPQPTLRARTPIYQTANMMPIHTHPPSNHVDIRSQDAKRNITDFTISVPGSKARVIPGEESPSPRWPTLEFRLYAVAFLLVVPLMIWIPVRLSLPNHPNHGRYQHRLSPGWMFGRQVDNSDPQYRSFRDNLLPLLLLASSYLFSSTFIQPRLAPQISRARFVAAFSLFMTLLLHGTSTLKILFLLSFNYHLAKFPIPPLLRTVWPGVIFCCNMSMLFLNERYDGYRFGNVFPAFAVLDSWTGMLPRWHIGFNITMMRMVSFALDYVWREDPISNEVTPTEYRKRVTDSLPDSEYSFLNYFTYTLYPPLYIAGPIMTFNDFTWQLQNPVPIPRRARISYAIRFVACLLTMEAVLHTMYVVAIKDSKGWEGDTPADLSLIGFWNLVVVWLKLLIPWRFFRLWALLDGLDPPENMIRCVANNYSTLGFWRSWHRSYNLWVVRYIYIPVGGSKNVVLATFLVFTFVALWHDLSFKLLAWGWLVSLFILPEITARKVYTADKYGGRPSYRHICAIGGVINILLMMTANLVGFALGLEGTKHLVVQLTSTLSGWAFMILACSCLFIAVQVMFEYREEEKRHGIDRKC</sequence>
<dbReference type="PANTHER" id="PTHR13285:SF18">
    <property type="entry name" value="PROTEIN-CYSTEINE N-PALMITOYLTRANSFERASE RASP"/>
    <property type="match status" value="1"/>
</dbReference>
<dbReference type="GO" id="GO:0006506">
    <property type="term" value="P:GPI anchor biosynthetic process"/>
    <property type="evidence" value="ECO:0007669"/>
    <property type="project" value="TreeGrafter"/>
</dbReference>
<dbReference type="AlphaFoldDB" id="A0AAW0YIL0"/>
<evidence type="ECO:0000256" key="6">
    <source>
        <dbReference type="SAM" id="Phobius"/>
    </source>
</evidence>
<dbReference type="InterPro" id="IPR004299">
    <property type="entry name" value="MBOAT_fam"/>
</dbReference>
<evidence type="ECO:0000256" key="3">
    <source>
        <dbReference type="ARBA" id="ARBA00022692"/>
    </source>
</evidence>
<evidence type="ECO:0000256" key="1">
    <source>
        <dbReference type="ARBA" id="ARBA00004141"/>
    </source>
</evidence>
<feature type="transmembrane region" description="Helical" evidence="6">
    <location>
        <begin position="303"/>
        <end position="321"/>
    </location>
</feature>
<protein>
    <recommendedName>
        <fullName evidence="9">Glycerol transporter</fullName>
    </recommendedName>
</protein>
<dbReference type="Proteomes" id="UP001388673">
    <property type="component" value="Unassembled WGS sequence"/>
</dbReference>
<feature type="transmembrane region" description="Helical" evidence="6">
    <location>
        <begin position="165"/>
        <end position="191"/>
    </location>
</feature>
<feature type="transmembrane region" description="Helical" evidence="6">
    <location>
        <begin position="552"/>
        <end position="570"/>
    </location>
</feature>
<evidence type="ECO:0000256" key="4">
    <source>
        <dbReference type="ARBA" id="ARBA00022989"/>
    </source>
</evidence>
<evidence type="ECO:0000313" key="7">
    <source>
        <dbReference type="EMBL" id="KAK8844173.1"/>
    </source>
</evidence>
<organism evidence="7 8">
    <name type="scientific">Kwoniella newhampshirensis</name>
    <dbReference type="NCBI Taxonomy" id="1651941"/>
    <lineage>
        <taxon>Eukaryota</taxon>
        <taxon>Fungi</taxon>
        <taxon>Dikarya</taxon>
        <taxon>Basidiomycota</taxon>
        <taxon>Agaricomycotina</taxon>
        <taxon>Tremellomycetes</taxon>
        <taxon>Tremellales</taxon>
        <taxon>Cryptococcaceae</taxon>
        <taxon>Kwoniella</taxon>
    </lineage>
</organism>
<dbReference type="EMBL" id="JBCAWK010000014">
    <property type="protein sequence ID" value="KAK8844173.1"/>
    <property type="molecule type" value="Genomic_DNA"/>
</dbReference>
<name>A0AAW0YIL0_9TREE</name>
<reference evidence="7 8" key="1">
    <citation type="journal article" date="2024" name="bioRxiv">
        <title>Comparative genomics of Cryptococcus and Kwoniella reveals pathogenesis evolution and contrasting karyotype dynamics via intercentromeric recombination or chromosome fusion.</title>
        <authorList>
            <person name="Coelho M.A."/>
            <person name="David-Palma M."/>
            <person name="Shea T."/>
            <person name="Bowers K."/>
            <person name="McGinley-Smith S."/>
            <person name="Mohammad A.W."/>
            <person name="Gnirke A."/>
            <person name="Yurkov A.M."/>
            <person name="Nowrousian M."/>
            <person name="Sun S."/>
            <person name="Cuomo C.A."/>
            <person name="Heitman J."/>
        </authorList>
    </citation>
    <scope>NUCLEOTIDE SEQUENCE [LARGE SCALE GENOMIC DNA]</scope>
    <source>
        <strain evidence="7 8">CBS 13917</strain>
    </source>
</reference>
<feature type="transmembrane region" description="Helical" evidence="6">
    <location>
        <begin position="342"/>
        <end position="365"/>
    </location>
</feature>
<dbReference type="PANTHER" id="PTHR13285">
    <property type="entry name" value="ACYLTRANSFERASE"/>
    <property type="match status" value="1"/>
</dbReference>
<evidence type="ECO:0008006" key="9">
    <source>
        <dbReference type="Google" id="ProtNLM"/>
    </source>
</evidence>
<feature type="transmembrane region" description="Helical" evidence="6">
    <location>
        <begin position="444"/>
        <end position="466"/>
    </location>
</feature>
<keyword evidence="5 6" id="KW-0472">Membrane</keyword>
<evidence type="ECO:0000256" key="5">
    <source>
        <dbReference type="ARBA" id="ARBA00023136"/>
    </source>
</evidence>
<keyword evidence="3 6" id="KW-0812">Transmembrane</keyword>
<comment type="similarity">
    <text evidence="2">Belongs to the membrane-bound acyltransferase family.</text>
</comment>
<dbReference type="GeneID" id="92184225"/>
<feature type="transmembrane region" description="Helical" evidence="6">
    <location>
        <begin position="75"/>
        <end position="94"/>
    </location>
</feature>
<keyword evidence="4 6" id="KW-1133">Transmembrane helix</keyword>
<dbReference type="RefSeq" id="XP_066799737.1">
    <property type="nucleotide sequence ID" value="XM_066950045.1"/>
</dbReference>
<dbReference type="Pfam" id="PF03062">
    <property type="entry name" value="MBOAT"/>
    <property type="match status" value="1"/>
</dbReference>
<accession>A0AAW0YIL0</accession>
<feature type="transmembrane region" description="Helical" evidence="6">
    <location>
        <begin position="377"/>
        <end position="396"/>
    </location>
</feature>
<proteinExistence type="inferred from homology"/>
<comment type="caution">
    <text evidence="7">The sequence shown here is derived from an EMBL/GenBank/DDBJ whole genome shotgun (WGS) entry which is preliminary data.</text>
</comment>
<keyword evidence="8" id="KW-1185">Reference proteome</keyword>
<dbReference type="InterPro" id="IPR051085">
    <property type="entry name" value="MB_O-acyltransferase"/>
</dbReference>
<feature type="transmembrane region" description="Helical" evidence="6">
    <location>
        <begin position="135"/>
        <end position="153"/>
    </location>
</feature>
<feature type="transmembrane region" description="Helical" evidence="6">
    <location>
        <begin position="472"/>
        <end position="491"/>
    </location>
</feature>
<evidence type="ECO:0000256" key="2">
    <source>
        <dbReference type="ARBA" id="ARBA00010323"/>
    </source>
</evidence>
<dbReference type="GO" id="GO:0008374">
    <property type="term" value="F:O-acyltransferase activity"/>
    <property type="evidence" value="ECO:0007669"/>
    <property type="project" value="TreeGrafter"/>
</dbReference>
<feature type="transmembrane region" description="Helical" evidence="6">
    <location>
        <begin position="234"/>
        <end position="253"/>
    </location>
</feature>
<feature type="transmembrane region" description="Helical" evidence="6">
    <location>
        <begin position="203"/>
        <end position="222"/>
    </location>
</feature>
<dbReference type="GO" id="GO:0005783">
    <property type="term" value="C:endoplasmic reticulum"/>
    <property type="evidence" value="ECO:0007669"/>
    <property type="project" value="TreeGrafter"/>
</dbReference>
<comment type="subcellular location">
    <subcellularLocation>
        <location evidence="1">Membrane</location>
        <topology evidence="1">Multi-pass membrane protein</topology>
    </subcellularLocation>
</comment>
<feature type="transmembrane region" description="Helical" evidence="6">
    <location>
        <begin position="511"/>
        <end position="532"/>
    </location>
</feature>
<dbReference type="KEGG" id="kne:92184225"/>
<gene>
    <name evidence="7" type="ORF">IAR55_006967</name>
</gene>
<evidence type="ECO:0000313" key="8">
    <source>
        <dbReference type="Proteomes" id="UP001388673"/>
    </source>
</evidence>